<protein>
    <submittedName>
        <fullName evidence="3">Ribosome-associated protein</fullName>
    </submittedName>
</protein>
<evidence type="ECO:0000313" key="3">
    <source>
        <dbReference type="EMBL" id="MBB4658464.1"/>
    </source>
</evidence>
<keyword evidence="4" id="KW-1185">Reference proteome</keyword>
<dbReference type="PANTHER" id="PTHR47814">
    <property type="entry name" value="PEPTIDYL-TRNA HYDROLASE ARFB"/>
    <property type="match status" value="1"/>
</dbReference>
<dbReference type="Pfam" id="PF00472">
    <property type="entry name" value="RF-1"/>
    <property type="match status" value="1"/>
</dbReference>
<dbReference type="Proteomes" id="UP000563524">
    <property type="component" value="Unassembled WGS sequence"/>
</dbReference>
<name>A0A840I2K8_9PROT</name>
<gene>
    <name evidence="3" type="ORF">GGQ59_000964</name>
</gene>
<reference evidence="3 4" key="1">
    <citation type="submission" date="2020-08" db="EMBL/GenBank/DDBJ databases">
        <title>Genomic Encyclopedia of Type Strains, Phase IV (KMG-IV): sequencing the most valuable type-strain genomes for metagenomic binning, comparative biology and taxonomic classification.</title>
        <authorList>
            <person name="Goeker M."/>
        </authorList>
    </citation>
    <scope>NUCLEOTIDE SEQUENCE [LARGE SCALE GENOMIC DNA]</scope>
    <source>
        <strain evidence="3 4">DSM 102850</strain>
    </source>
</reference>
<comment type="caution">
    <text evidence="3">The sequence shown here is derived from an EMBL/GenBank/DDBJ whole genome shotgun (WGS) entry which is preliminary data.</text>
</comment>
<dbReference type="GO" id="GO:0072344">
    <property type="term" value="P:rescue of stalled ribosome"/>
    <property type="evidence" value="ECO:0007669"/>
    <property type="project" value="TreeGrafter"/>
</dbReference>
<sequence length="141" mass="15938">MSLRISDRVTIEDWEVTESFTTSGGPGGQNVNKVATAVELRFEAARSPNLPAPVKARLRRLAGRRWTQDGALVLHVQETRSQARNREIARARLADLIRDALTPPKPRIRTRPTLASKRRRLEAKTRRGQVKSLRGNVRPEE</sequence>
<proteinExistence type="predicted"/>
<dbReference type="Gene3D" id="3.30.160.20">
    <property type="match status" value="1"/>
</dbReference>
<dbReference type="InterPro" id="IPR000352">
    <property type="entry name" value="Pep_chain_release_fac_I"/>
</dbReference>
<dbReference type="EMBL" id="JACHOB010000001">
    <property type="protein sequence ID" value="MBB4658464.1"/>
    <property type="molecule type" value="Genomic_DNA"/>
</dbReference>
<feature type="compositionally biased region" description="Basic residues" evidence="1">
    <location>
        <begin position="106"/>
        <end position="129"/>
    </location>
</feature>
<dbReference type="AlphaFoldDB" id="A0A840I2K8"/>
<feature type="region of interest" description="Disordered" evidence="1">
    <location>
        <begin position="102"/>
        <end position="141"/>
    </location>
</feature>
<organism evidence="3 4">
    <name type="scientific">Parvularcula dongshanensis</name>
    <dbReference type="NCBI Taxonomy" id="1173995"/>
    <lineage>
        <taxon>Bacteria</taxon>
        <taxon>Pseudomonadati</taxon>
        <taxon>Pseudomonadota</taxon>
        <taxon>Alphaproteobacteria</taxon>
        <taxon>Parvularculales</taxon>
        <taxon>Parvularculaceae</taxon>
        <taxon>Parvularcula</taxon>
    </lineage>
</organism>
<dbReference type="SUPFAM" id="SSF110916">
    <property type="entry name" value="Peptidyl-tRNA hydrolase domain-like"/>
    <property type="match status" value="1"/>
</dbReference>
<dbReference type="GO" id="GO:0043022">
    <property type="term" value="F:ribosome binding"/>
    <property type="evidence" value="ECO:0007669"/>
    <property type="project" value="TreeGrafter"/>
</dbReference>
<dbReference type="PANTHER" id="PTHR47814:SF1">
    <property type="entry name" value="PEPTIDYL-TRNA HYDROLASE ARFB"/>
    <property type="match status" value="1"/>
</dbReference>
<evidence type="ECO:0000259" key="2">
    <source>
        <dbReference type="Pfam" id="PF00472"/>
    </source>
</evidence>
<dbReference type="GO" id="GO:0004045">
    <property type="term" value="F:peptidyl-tRNA hydrolase activity"/>
    <property type="evidence" value="ECO:0007669"/>
    <property type="project" value="TreeGrafter"/>
</dbReference>
<evidence type="ECO:0000313" key="4">
    <source>
        <dbReference type="Proteomes" id="UP000563524"/>
    </source>
</evidence>
<feature type="domain" description="Prokaryotic-type class I peptide chain release factors" evidence="2">
    <location>
        <begin position="9"/>
        <end position="134"/>
    </location>
</feature>
<dbReference type="NCBIfam" id="NF006718">
    <property type="entry name" value="PRK09256.1"/>
    <property type="match status" value="1"/>
</dbReference>
<evidence type="ECO:0000256" key="1">
    <source>
        <dbReference type="SAM" id="MobiDB-lite"/>
    </source>
</evidence>
<dbReference type="GO" id="GO:0003747">
    <property type="term" value="F:translation release factor activity"/>
    <property type="evidence" value="ECO:0007669"/>
    <property type="project" value="InterPro"/>
</dbReference>
<accession>A0A840I2K8</accession>